<dbReference type="PROSITE" id="PS01313">
    <property type="entry name" value="LIPB"/>
    <property type="match status" value="1"/>
</dbReference>
<dbReference type="EMBL" id="QSJG01000044">
    <property type="protein sequence ID" value="RHD48626.1"/>
    <property type="molecule type" value="Genomic_DNA"/>
</dbReference>
<reference evidence="12 13" key="1">
    <citation type="submission" date="2018-08" db="EMBL/GenBank/DDBJ databases">
        <title>A genome reference for cultivated species of the human gut microbiota.</title>
        <authorList>
            <person name="Zou Y."/>
            <person name="Xue W."/>
            <person name="Luo G."/>
        </authorList>
    </citation>
    <scope>NUCLEOTIDE SEQUENCE [LARGE SCALE GENOMIC DNA]</scope>
    <source>
        <strain evidence="12 13">AM31-10</strain>
    </source>
</reference>
<dbReference type="CDD" id="cd16444">
    <property type="entry name" value="LipB"/>
    <property type="match status" value="1"/>
</dbReference>
<comment type="pathway">
    <text evidence="1 6 7">Protein modification; protein lipoylation via endogenous pathway; protein N(6)-(lipoyl)lysine from octanoyl-[acyl-carrier-protein]: step 1/2.</text>
</comment>
<dbReference type="GO" id="GO:0005737">
    <property type="term" value="C:cytoplasm"/>
    <property type="evidence" value="ECO:0007669"/>
    <property type="project" value="UniProtKB-SubCell"/>
</dbReference>
<dbReference type="InterPro" id="IPR020605">
    <property type="entry name" value="Octanoyltransferase_CS"/>
</dbReference>
<evidence type="ECO:0000256" key="6">
    <source>
        <dbReference type="HAMAP-Rule" id="MF_00013"/>
    </source>
</evidence>
<name>A0A414FK57_9BACT</name>
<dbReference type="GO" id="GO:0009249">
    <property type="term" value="P:protein lipoylation"/>
    <property type="evidence" value="ECO:0007669"/>
    <property type="project" value="InterPro"/>
</dbReference>
<dbReference type="GO" id="GO:0033819">
    <property type="term" value="F:lipoyl(octanoyl) transferase activity"/>
    <property type="evidence" value="ECO:0007669"/>
    <property type="project" value="UniProtKB-EC"/>
</dbReference>
<comment type="similarity">
    <text evidence="6 7">Belongs to the LipB family.</text>
</comment>
<evidence type="ECO:0000256" key="7">
    <source>
        <dbReference type="PIRNR" id="PIRNR016262"/>
    </source>
</evidence>
<feature type="binding site" evidence="6 9">
    <location>
        <begin position="79"/>
        <end position="86"/>
    </location>
    <ligand>
        <name>substrate</name>
    </ligand>
</feature>
<dbReference type="Pfam" id="PF21948">
    <property type="entry name" value="LplA-B_cat"/>
    <property type="match status" value="1"/>
</dbReference>
<evidence type="ECO:0000256" key="4">
    <source>
        <dbReference type="ARBA" id="ARBA00023315"/>
    </source>
</evidence>
<dbReference type="InterPro" id="IPR045864">
    <property type="entry name" value="aa-tRNA-synth_II/BPL/LPL"/>
</dbReference>
<comment type="function">
    <text evidence="5 6 7">Catalyzes the transfer of endogenously produced octanoic acid from octanoyl-acyl-carrier-protein onto the lipoyl domains of lipoate-dependent enzymes. Lipoyl-ACP can also act as a substrate although octanoyl-ACP is likely to be the physiological substrate.</text>
</comment>
<evidence type="ECO:0000256" key="1">
    <source>
        <dbReference type="ARBA" id="ARBA00004821"/>
    </source>
</evidence>
<evidence type="ECO:0000256" key="10">
    <source>
        <dbReference type="PIRSR" id="PIRSR016262-3"/>
    </source>
</evidence>
<evidence type="ECO:0000256" key="9">
    <source>
        <dbReference type="PIRSR" id="PIRSR016262-2"/>
    </source>
</evidence>
<comment type="caution">
    <text evidence="12">The sequence shown here is derived from an EMBL/GenBank/DDBJ whole genome shotgun (WGS) entry which is preliminary data.</text>
</comment>
<dbReference type="InterPro" id="IPR000544">
    <property type="entry name" value="Octanoyltransferase"/>
</dbReference>
<dbReference type="AlphaFoldDB" id="A0A414FK57"/>
<dbReference type="PIRSF" id="PIRSF016262">
    <property type="entry name" value="LPLase"/>
    <property type="match status" value="1"/>
</dbReference>
<dbReference type="FunFam" id="3.30.930.10:FF:000035">
    <property type="entry name" value="Putative lipoyltransferase 2, mitochondrial"/>
    <property type="match status" value="1"/>
</dbReference>
<feature type="domain" description="BPL/LPL catalytic" evidence="11">
    <location>
        <begin position="34"/>
        <end position="221"/>
    </location>
</feature>
<evidence type="ECO:0000256" key="2">
    <source>
        <dbReference type="ARBA" id="ARBA00022490"/>
    </source>
</evidence>
<dbReference type="NCBIfam" id="NF010925">
    <property type="entry name" value="PRK14345.1"/>
    <property type="match status" value="1"/>
</dbReference>
<feature type="active site" description="Acyl-thioester intermediate" evidence="6 8">
    <location>
        <position position="182"/>
    </location>
</feature>
<accession>A0A414FK57</accession>
<keyword evidence="4 6" id="KW-0012">Acyltransferase</keyword>
<dbReference type="EC" id="2.3.1.181" evidence="6 7"/>
<evidence type="ECO:0000313" key="13">
    <source>
        <dbReference type="Proteomes" id="UP000284361"/>
    </source>
</evidence>
<dbReference type="UniPathway" id="UPA00538">
    <property type="reaction ID" value="UER00592"/>
</dbReference>
<evidence type="ECO:0000256" key="5">
    <source>
        <dbReference type="ARBA" id="ARBA00024732"/>
    </source>
</evidence>
<dbReference type="RefSeq" id="WP_118166097.1">
    <property type="nucleotide sequence ID" value="NZ_JAQEYB010000021.1"/>
</dbReference>
<dbReference type="InterPro" id="IPR004143">
    <property type="entry name" value="BPL_LPL_catalytic"/>
</dbReference>
<evidence type="ECO:0000256" key="3">
    <source>
        <dbReference type="ARBA" id="ARBA00022679"/>
    </source>
</evidence>
<evidence type="ECO:0000256" key="8">
    <source>
        <dbReference type="PIRSR" id="PIRSR016262-1"/>
    </source>
</evidence>
<evidence type="ECO:0000313" key="12">
    <source>
        <dbReference type="EMBL" id="RHD48626.1"/>
    </source>
</evidence>
<dbReference type="PROSITE" id="PS51733">
    <property type="entry name" value="BPL_LPL_CATALYTIC"/>
    <property type="match status" value="1"/>
</dbReference>
<protein>
    <recommendedName>
        <fullName evidence="6 7">Octanoyltransferase</fullName>
        <ecNumber evidence="6 7">2.3.1.181</ecNumber>
    </recommendedName>
    <alternativeName>
        <fullName evidence="6">Lipoate-protein ligase B</fullName>
    </alternativeName>
    <alternativeName>
        <fullName evidence="6">Lipoyl/octanoyl transferase</fullName>
    </alternativeName>
    <alternativeName>
        <fullName evidence="6">Octanoyl-[acyl-carrier-protein]-protein N-octanoyltransferase</fullName>
    </alternativeName>
</protein>
<organism evidence="12 13">
    <name type="scientific">Phocaeicola plebeius</name>
    <dbReference type="NCBI Taxonomy" id="310297"/>
    <lineage>
        <taxon>Bacteria</taxon>
        <taxon>Pseudomonadati</taxon>
        <taxon>Bacteroidota</taxon>
        <taxon>Bacteroidia</taxon>
        <taxon>Bacteroidales</taxon>
        <taxon>Bacteroidaceae</taxon>
        <taxon>Phocaeicola</taxon>
    </lineage>
</organism>
<feature type="binding site" evidence="6 9">
    <location>
        <begin position="151"/>
        <end position="153"/>
    </location>
    <ligand>
        <name>substrate</name>
    </ligand>
</feature>
<evidence type="ECO:0000259" key="11">
    <source>
        <dbReference type="PROSITE" id="PS51733"/>
    </source>
</evidence>
<keyword evidence="2 6" id="KW-0963">Cytoplasm</keyword>
<keyword evidence="3 6" id="KW-0808">Transferase</keyword>
<dbReference type="NCBIfam" id="TIGR00214">
    <property type="entry name" value="lipB"/>
    <property type="match status" value="1"/>
</dbReference>
<comment type="miscellaneous">
    <text evidence="6">In the reaction, the free carboxyl group of octanoic acid is attached via an amide linkage to the epsilon-amino group of a specific lysine residue of lipoyl domains of lipoate-dependent enzymes.</text>
</comment>
<dbReference type="Gene3D" id="3.30.930.10">
    <property type="entry name" value="Bira Bifunctional Protein, Domain 2"/>
    <property type="match status" value="1"/>
</dbReference>
<proteinExistence type="inferred from homology"/>
<gene>
    <name evidence="6" type="primary">lipB</name>
    <name evidence="12" type="ORF">DW789_14565</name>
</gene>
<feature type="site" description="Lowers pKa of active site Cys" evidence="6 10">
    <location>
        <position position="148"/>
    </location>
</feature>
<dbReference type="PANTHER" id="PTHR10993">
    <property type="entry name" value="OCTANOYLTRANSFERASE"/>
    <property type="match status" value="1"/>
</dbReference>
<dbReference type="HAMAP" id="MF_00013">
    <property type="entry name" value="LipB"/>
    <property type="match status" value="1"/>
</dbReference>
<dbReference type="PANTHER" id="PTHR10993:SF12">
    <property type="entry name" value="OCTANOYLTRANSFERASE"/>
    <property type="match status" value="1"/>
</dbReference>
<comment type="subcellular location">
    <subcellularLocation>
        <location evidence="6">Cytoplasm</location>
    </subcellularLocation>
</comment>
<dbReference type="SUPFAM" id="SSF55681">
    <property type="entry name" value="Class II aaRS and biotin synthetases"/>
    <property type="match status" value="1"/>
</dbReference>
<comment type="catalytic activity">
    <reaction evidence="6 7">
        <text>octanoyl-[ACP] + L-lysyl-[protein] = N(6)-octanoyl-L-lysyl-[protein] + holo-[ACP] + H(+)</text>
        <dbReference type="Rhea" id="RHEA:17665"/>
        <dbReference type="Rhea" id="RHEA-COMP:9636"/>
        <dbReference type="Rhea" id="RHEA-COMP:9685"/>
        <dbReference type="Rhea" id="RHEA-COMP:9752"/>
        <dbReference type="Rhea" id="RHEA-COMP:9928"/>
        <dbReference type="ChEBI" id="CHEBI:15378"/>
        <dbReference type="ChEBI" id="CHEBI:29969"/>
        <dbReference type="ChEBI" id="CHEBI:64479"/>
        <dbReference type="ChEBI" id="CHEBI:78463"/>
        <dbReference type="ChEBI" id="CHEBI:78809"/>
        <dbReference type="EC" id="2.3.1.181"/>
    </reaction>
</comment>
<dbReference type="Proteomes" id="UP000284361">
    <property type="component" value="Unassembled WGS sequence"/>
</dbReference>
<sequence length="231" mass="26369">MITIENWGLISYSEAWERQTALFDELIDAKLNGKPYTNRIIFCQHPHVYTLGKHGKAANMLLNPTQLQTIHAELFQVDRGGDITYHGPGQWVCYPILNLEDFHLGLKEYLHLLEEAVIRVCRTYGIEVDRVHGATGVWLATGTPEERKICAMGVRSSHFVTMHGLALNVNTDLRYFSYIHPCGFIDKGVTSLQAELRQEVPMDEVRDRLEQLILELLKEEGVSKCIPSFFL</sequence>
<feature type="binding site" evidence="6 9">
    <location>
        <begin position="164"/>
        <end position="166"/>
    </location>
    <ligand>
        <name>substrate</name>
    </ligand>
</feature>